<evidence type="ECO:0000313" key="2">
    <source>
        <dbReference type="EMBL" id="TCP30512.1"/>
    </source>
</evidence>
<gene>
    <name evidence="2" type="ORF">EV207_10541</name>
</gene>
<dbReference type="AlphaFoldDB" id="A0A4R2P6N2"/>
<dbReference type="Proteomes" id="UP000295416">
    <property type="component" value="Unassembled WGS sequence"/>
</dbReference>
<feature type="transmembrane region" description="Helical" evidence="1">
    <location>
        <begin position="25"/>
        <end position="44"/>
    </location>
</feature>
<keyword evidence="1" id="KW-0812">Transmembrane</keyword>
<sequence length="108" mass="12036">MNGKTAFDFSPYPQWLLDNPITSDYMFVILYATIVVLSIVVYKLGFAKKLPILKSAVIYILLLVGCLILAILALQLPIVGSLFFAALVLVIYKIRLNASKKRSNNKEA</sequence>
<keyword evidence="1" id="KW-0472">Membrane</keyword>
<feature type="transmembrane region" description="Helical" evidence="1">
    <location>
        <begin position="56"/>
        <end position="72"/>
    </location>
</feature>
<evidence type="ECO:0000313" key="3">
    <source>
        <dbReference type="Proteomes" id="UP000295416"/>
    </source>
</evidence>
<comment type="caution">
    <text evidence="2">The sequence shown here is derived from an EMBL/GenBank/DDBJ whole genome shotgun (WGS) entry which is preliminary data.</text>
</comment>
<keyword evidence="3" id="KW-1185">Reference proteome</keyword>
<dbReference type="InterPro" id="IPR025620">
    <property type="entry name" value="YlaH"/>
</dbReference>
<reference evidence="2 3" key="1">
    <citation type="submission" date="2019-03" db="EMBL/GenBank/DDBJ databases">
        <title>Genomic Encyclopedia of Type Strains, Phase IV (KMG-IV): sequencing the most valuable type-strain genomes for metagenomic binning, comparative biology and taxonomic classification.</title>
        <authorList>
            <person name="Goeker M."/>
        </authorList>
    </citation>
    <scope>NUCLEOTIDE SEQUENCE [LARGE SCALE GENOMIC DNA]</scope>
    <source>
        <strain evidence="2 3">DSM 19377</strain>
    </source>
</reference>
<accession>A0A4R2P6N2</accession>
<dbReference type="Pfam" id="PF14036">
    <property type="entry name" value="YlaH"/>
    <property type="match status" value="1"/>
</dbReference>
<name>A0A4R2P6N2_9BACL</name>
<proteinExistence type="predicted"/>
<evidence type="ECO:0000256" key="1">
    <source>
        <dbReference type="SAM" id="Phobius"/>
    </source>
</evidence>
<dbReference type="EMBL" id="SLXK01000005">
    <property type="protein sequence ID" value="TCP30512.1"/>
    <property type="molecule type" value="Genomic_DNA"/>
</dbReference>
<organism evidence="2 3">
    <name type="scientific">Scopulibacillus darangshiensis</name>
    <dbReference type="NCBI Taxonomy" id="442528"/>
    <lineage>
        <taxon>Bacteria</taxon>
        <taxon>Bacillati</taxon>
        <taxon>Bacillota</taxon>
        <taxon>Bacilli</taxon>
        <taxon>Bacillales</taxon>
        <taxon>Sporolactobacillaceae</taxon>
        <taxon>Scopulibacillus</taxon>
    </lineage>
</organism>
<keyword evidence="1" id="KW-1133">Transmembrane helix</keyword>
<feature type="transmembrane region" description="Helical" evidence="1">
    <location>
        <begin position="78"/>
        <end position="96"/>
    </location>
</feature>
<protein>
    <submittedName>
        <fullName evidence="2">YlaH-like protein</fullName>
    </submittedName>
</protein>